<keyword evidence="1" id="KW-0479">Metal-binding</keyword>
<gene>
    <name evidence="4" type="ORF">Acr_00g0070520</name>
</gene>
<dbReference type="PROSITE" id="PS50157">
    <property type="entry name" value="ZINC_FINGER_C2H2_2"/>
    <property type="match status" value="1"/>
</dbReference>
<dbReference type="InterPro" id="IPR013087">
    <property type="entry name" value="Znf_C2H2_type"/>
</dbReference>
<comment type="caution">
    <text evidence="4">The sequence shown here is derived from an EMBL/GenBank/DDBJ whole genome shotgun (WGS) entry which is preliminary data.</text>
</comment>
<dbReference type="Gene3D" id="3.30.160.60">
    <property type="entry name" value="Classic Zinc Finger"/>
    <property type="match status" value="1"/>
</dbReference>
<evidence type="ECO:0000256" key="2">
    <source>
        <dbReference type="SAM" id="MobiDB-lite"/>
    </source>
</evidence>
<feature type="region of interest" description="Disordered" evidence="2">
    <location>
        <begin position="40"/>
        <end position="74"/>
    </location>
</feature>
<dbReference type="EMBL" id="BJWL01000358">
    <property type="protein sequence ID" value="GFS40783.1"/>
    <property type="molecule type" value="Genomic_DNA"/>
</dbReference>
<evidence type="ECO:0000259" key="3">
    <source>
        <dbReference type="PROSITE" id="PS50157"/>
    </source>
</evidence>
<reference evidence="5" key="1">
    <citation type="submission" date="2019-07" db="EMBL/GenBank/DDBJ databases">
        <title>De Novo Assembly of kiwifruit Actinidia rufa.</title>
        <authorList>
            <person name="Sugita-Konishi S."/>
            <person name="Sato K."/>
            <person name="Mori E."/>
            <person name="Abe Y."/>
            <person name="Kisaki G."/>
            <person name="Hamano K."/>
            <person name="Suezawa K."/>
            <person name="Otani M."/>
            <person name="Fukuda T."/>
            <person name="Manabe T."/>
            <person name="Gomi K."/>
            <person name="Tabuchi M."/>
            <person name="Akimitsu K."/>
            <person name="Kataoka I."/>
        </authorList>
    </citation>
    <scope>NUCLEOTIDE SEQUENCE [LARGE SCALE GENOMIC DNA]</scope>
    <source>
        <strain evidence="5">cv. Fuchu</strain>
    </source>
</reference>
<dbReference type="AlphaFoldDB" id="A0A7J0DSN5"/>
<evidence type="ECO:0000256" key="1">
    <source>
        <dbReference type="PROSITE-ProRule" id="PRU00042"/>
    </source>
</evidence>
<keyword evidence="5" id="KW-1185">Reference proteome</keyword>
<feature type="domain" description="C2H2-type" evidence="3">
    <location>
        <begin position="23"/>
        <end position="45"/>
    </location>
</feature>
<keyword evidence="1" id="KW-0862">Zinc</keyword>
<keyword evidence="1" id="KW-0863">Zinc-finger</keyword>
<protein>
    <recommendedName>
        <fullName evidence="3">C2H2-type domain-containing protein</fullName>
    </recommendedName>
</protein>
<name>A0A7J0DSN5_9ERIC</name>
<dbReference type="GO" id="GO:0008270">
    <property type="term" value="F:zinc ion binding"/>
    <property type="evidence" value="ECO:0007669"/>
    <property type="project" value="UniProtKB-KW"/>
</dbReference>
<evidence type="ECO:0000313" key="4">
    <source>
        <dbReference type="EMBL" id="GFS40783.1"/>
    </source>
</evidence>
<evidence type="ECO:0000313" key="5">
    <source>
        <dbReference type="Proteomes" id="UP000585474"/>
    </source>
</evidence>
<dbReference type="OrthoDB" id="1512953at2759"/>
<dbReference type="Proteomes" id="UP000585474">
    <property type="component" value="Unassembled WGS sequence"/>
</dbReference>
<feature type="compositionally biased region" description="Basic residues" evidence="2">
    <location>
        <begin position="43"/>
        <end position="66"/>
    </location>
</feature>
<proteinExistence type="predicted"/>
<dbReference type="PROSITE" id="PS00028">
    <property type="entry name" value="ZINC_FINGER_C2H2_1"/>
    <property type="match status" value="1"/>
</dbReference>
<sequence length="129" mass="14698">MTMQREGSLETTATSNDTGDWEYQCIFCEKIFNTGRALGGHQNAHRFKPRNHKRTHHRRLPKKRQTPRALPPPAPQNIPWYNHYQHVCEMVGQAIQAKASRVGLDLNAMPSDVGGSGGEEVDLELRLYF</sequence>
<accession>A0A7J0DSN5</accession>
<organism evidence="4 5">
    <name type="scientific">Actinidia rufa</name>
    <dbReference type="NCBI Taxonomy" id="165716"/>
    <lineage>
        <taxon>Eukaryota</taxon>
        <taxon>Viridiplantae</taxon>
        <taxon>Streptophyta</taxon>
        <taxon>Embryophyta</taxon>
        <taxon>Tracheophyta</taxon>
        <taxon>Spermatophyta</taxon>
        <taxon>Magnoliopsida</taxon>
        <taxon>eudicotyledons</taxon>
        <taxon>Gunneridae</taxon>
        <taxon>Pentapetalae</taxon>
        <taxon>asterids</taxon>
        <taxon>Ericales</taxon>
        <taxon>Actinidiaceae</taxon>
        <taxon>Actinidia</taxon>
    </lineage>
</organism>